<gene>
    <name evidence="2" type="ORF">UFB30_04180</name>
</gene>
<keyword evidence="1" id="KW-0732">Signal</keyword>
<evidence type="ECO:0000313" key="3">
    <source>
        <dbReference type="Proteomes" id="UP001292084"/>
    </source>
</evidence>
<dbReference type="Proteomes" id="UP001292084">
    <property type="component" value="Unassembled WGS sequence"/>
</dbReference>
<feature type="signal peptide" evidence="1">
    <location>
        <begin position="1"/>
        <end position="15"/>
    </location>
</feature>
<comment type="caution">
    <text evidence="2">The sequence shown here is derived from an EMBL/GenBank/DDBJ whole genome shotgun (WGS) entry which is preliminary data.</text>
</comment>
<evidence type="ECO:0000313" key="2">
    <source>
        <dbReference type="EMBL" id="MDZ5711406.1"/>
    </source>
</evidence>
<dbReference type="EMBL" id="JAXQNN010000001">
    <property type="protein sequence ID" value="MDZ5711406.1"/>
    <property type="molecule type" value="Genomic_DNA"/>
</dbReference>
<protein>
    <recommendedName>
        <fullName evidence="4">DUF3887 domain-containing protein</fullName>
    </recommendedName>
</protein>
<reference evidence="2 3" key="1">
    <citation type="submission" date="2023-12" db="EMBL/GenBank/DDBJ databases">
        <title>Jeotgalibacillus haloalkaliphilus sp. nov., a novel salt-tolerant bacteria, isolated from the estuary of the Fenhe River into the Yellow River.</title>
        <authorList>
            <person name="Li Y."/>
        </authorList>
    </citation>
    <scope>NUCLEOTIDE SEQUENCE [LARGE SCALE GENOMIC DNA]</scope>
    <source>
        <strain evidence="2 3">HH7-29</strain>
    </source>
</reference>
<organism evidence="2 3">
    <name type="scientific">Jeotgalibacillus haloalkalitolerans</name>
    <dbReference type="NCBI Taxonomy" id="3104292"/>
    <lineage>
        <taxon>Bacteria</taxon>
        <taxon>Bacillati</taxon>
        <taxon>Bacillota</taxon>
        <taxon>Bacilli</taxon>
        <taxon>Bacillales</taxon>
        <taxon>Caryophanaceae</taxon>
        <taxon>Jeotgalibacillus</taxon>
    </lineage>
</organism>
<name>A0ABU5KKY4_9BACL</name>
<feature type="chain" id="PRO_5045136480" description="DUF3887 domain-containing protein" evidence="1">
    <location>
        <begin position="16"/>
        <end position="153"/>
    </location>
</feature>
<dbReference type="PROSITE" id="PS51257">
    <property type="entry name" value="PROKAR_LIPOPROTEIN"/>
    <property type="match status" value="1"/>
</dbReference>
<sequence>MRKVILILVMSSLLAGCNGGLSSLTDQVFAKNAQPAAIINTLYESAFENDEETVDRLLMHVDGYEGESYEAVEELSAHVMELGGVNNLNITEIKRNQIQSEVAEDLEYDYGDNWRVVSSELGGGYSFVWILQKVDSELVIVYLEEVYLEDIIQ</sequence>
<dbReference type="RefSeq" id="WP_322420412.1">
    <property type="nucleotide sequence ID" value="NZ_JAXQNN010000001.1"/>
</dbReference>
<evidence type="ECO:0000256" key="1">
    <source>
        <dbReference type="SAM" id="SignalP"/>
    </source>
</evidence>
<accession>A0ABU5KKY4</accession>
<keyword evidence="3" id="KW-1185">Reference proteome</keyword>
<proteinExistence type="predicted"/>
<evidence type="ECO:0008006" key="4">
    <source>
        <dbReference type="Google" id="ProtNLM"/>
    </source>
</evidence>